<evidence type="ECO:0000259" key="2">
    <source>
        <dbReference type="Pfam" id="PF13475"/>
    </source>
</evidence>
<feature type="domain" description="DUF4116" evidence="2">
    <location>
        <begin position="389"/>
        <end position="437"/>
    </location>
</feature>
<reference evidence="3" key="1">
    <citation type="submission" date="2021-02" db="EMBL/GenBank/DDBJ databases">
        <authorList>
            <person name="Dougan E. K."/>
            <person name="Rhodes N."/>
            <person name="Thang M."/>
            <person name="Chan C."/>
        </authorList>
    </citation>
    <scope>NUCLEOTIDE SEQUENCE</scope>
</reference>
<dbReference type="OrthoDB" id="429604at2759"/>
<dbReference type="SUPFAM" id="SSF54236">
    <property type="entry name" value="Ubiquitin-like"/>
    <property type="match status" value="1"/>
</dbReference>
<sequence length="621" mass="67717">MMMQADRARQKETATLRVTTKGGQQPLLTAAVDNTTTVAALKCEVEARTGWPGKQQLLSSNGLPLMGHQVVQSLSCLNDDAELHARCADESWVREVEELGLTTGTEARRADLLGDTLERMIESCLHESGSLKEQLEVKVCGMSEKFKKATSMILGSSGTLEAAAMDLNRNRDVLFEAVPRSSKAARQAAEELMRCRNKLLSSTQGNGEVLEKSRLVLGPAHRELQQLASEVHGRLQQILELLLRQSELLHLQRFRGWLSGRKVDISFRRWQARQESVSLDASVVQQVAGDLLVNRKGYRQAVATNLAAIKLANEYLQQDEAIVLNWALTHVSKERTLDRDFILSVVNANGEALEEAPPPLRGDREVVLCAVKSSKGWALQFASDALKRDPEVVLTAVRRNALSLEFAAEALRSDRQVVLAAVQVQGEALEFASADLRPSAKTSQHNNKPGRGWALQFASEELRACPATVLAAVSANGLALEYADAALQGDKPTVLAAVTTNPSALQFASKQLQEDREVVLAAIAKDGCALQFAAGAMKADRAVVLAAWRQKTAHVLLLADKELQTDLSILEEAQQQQREKLESARPATAQPFKSEPCHAGAAGTEPSWSDSAFADLEKTHL</sequence>
<dbReference type="InterPro" id="IPR025197">
    <property type="entry name" value="DUF4116"/>
</dbReference>
<evidence type="ECO:0000313" key="4">
    <source>
        <dbReference type="Proteomes" id="UP000601435"/>
    </source>
</evidence>
<feature type="domain" description="DUF4116" evidence="2">
    <location>
        <begin position="338"/>
        <end position="387"/>
    </location>
</feature>
<protein>
    <recommendedName>
        <fullName evidence="2">DUF4116 domain-containing protein</fullName>
    </recommendedName>
</protein>
<feature type="region of interest" description="Disordered" evidence="1">
    <location>
        <begin position="577"/>
        <end position="621"/>
    </location>
</feature>
<dbReference type="Pfam" id="PF13475">
    <property type="entry name" value="DUF4116"/>
    <property type="match status" value="3"/>
</dbReference>
<accession>A0A812NEC1</accession>
<evidence type="ECO:0000256" key="1">
    <source>
        <dbReference type="SAM" id="MobiDB-lite"/>
    </source>
</evidence>
<proteinExistence type="predicted"/>
<dbReference type="EMBL" id="CAJNJA010013252">
    <property type="protein sequence ID" value="CAE7316655.1"/>
    <property type="molecule type" value="Genomic_DNA"/>
</dbReference>
<feature type="domain" description="DUF4116" evidence="2">
    <location>
        <begin position="493"/>
        <end position="533"/>
    </location>
</feature>
<dbReference type="Proteomes" id="UP000601435">
    <property type="component" value="Unassembled WGS sequence"/>
</dbReference>
<name>A0A812NEC1_9DINO</name>
<keyword evidence="4" id="KW-1185">Reference proteome</keyword>
<dbReference type="InterPro" id="IPR029071">
    <property type="entry name" value="Ubiquitin-like_domsf"/>
</dbReference>
<organism evidence="3 4">
    <name type="scientific">Symbiodinium necroappetens</name>
    <dbReference type="NCBI Taxonomy" id="1628268"/>
    <lineage>
        <taxon>Eukaryota</taxon>
        <taxon>Sar</taxon>
        <taxon>Alveolata</taxon>
        <taxon>Dinophyceae</taxon>
        <taxon>Suessiales</taxon>
        <taxon>Symbiodiniaceae</taxon>
        <taxon>Symbiodinium</taxon>
    </lineage>
</organism>
<gene>
    <name evidence="3" type="ORF">SNEC2469_LOCUS7902</name>
</gene>
<dbReference type="CDD" id="cd17039">
    <property type="entry name" value="Ubl_ubiquitin_like"/>
    <property type="match status" value="1"/>
</dbReference>
<evidence type="ECO:0000313" key="3">
    <source>
        <dbReference type="EMBL" id="CAE7316655.1"/>
    </source>
</evidence>
<dbReference type="AlphaFoldDB" id="A0A812NEC1"/>
<comment type="caution">
    <text evidence="3">The sequence shown here is derived from an EMBL/GenBank/DDBJ whole genome shotgun (WGS) entry which is preliminary data.</text>
</comment>